<dbReference type="InterPro" id="IPR028055">
    <property type="entry name" value="YidC/Oxa/ALB_C"/>
</dbReference>
<feature type="transmembrane region" description="Helical" evidence="13">
    <location>
        <begin position="587"/>
        <end position="610"/>
    </location>
</feature>
<name>A0A9D5K8P6_UNCW3</name>
<evidence type="ECO:0000256" key="6">
    <source>
        <dbReference type="ARBA" id="ARBA00022692"/>
    </source>
</evidence>
<gene>
    <name evidence="13 17" type="primary">yidC</name>
    <name evidence="17" type="ORF">GF359_04260</name>
</gene>
<dbReference type="PRINTS" id="PR00701">
    <property type="entry name" value="60KDINNERMP"/>
</dbReference>
<keyword evidence="8 13" id="KW-1133">Transmembrane helix</keyword>
<evidence type="ECO:0000256" key="11">
    <source>
        <dbReference type="ARBA" id="ARBA00033245"/>
    </source>
</evidence>
<dbReference type="Proteomes" id="UP000630660">
    <property type="component" value="Unassembled WGS sequence"/>
</dbReference>
<evidence type="ECO:0000259" key="15">
    <source>
        <dbReference type="Pfam" id="PF02096"/>
    </source>
</evidence>
<dbReference type="Gene3D" id="2.70.98.90">
    <property type="match status" value="1"/>
</dbReference>
<keyword evidence="6 13" id="KW-0812">Transmembrane</keyword>
<dbReference type="CDD" id="cd20070">
    <property type="entry name" value="5TM_YidC_Alb3"/>
    <property type="match status" value="1"/>
</dbReference>
<dbReference type="InterPro" id="IPR028053">
    <property type="entry name" value="Membr_insert_YidC_N"/>
</dbReference>
<proteinExistence type="inferred from homology"/>
<feature type="transmembrane region" description="Helical" evidence="13">
    <location>
        <begin position="421"/>
        <end position="443"/>
    </location>
</feature>
<feature type="domain" description="Membrane insertase YidC N-terminal" evidence="16">
    <location>
        <begin position="215"/>
        <end position="411"/>
    </location>
</feature>
<dbReference type="HAMAP" id="MF_01810">
    <property type="entry name" value="YidC_type1"/>
    <property type="match status" value="1"/>
</dbReference>
<dbReference type="PANTHER" id="PTHR12428">
    <property type="entry name" value="OXA1"/>
    <property type="match status" value="1"/>
</dbReference>
<evidence type="ECO:0000313" key="17">
    <source>
        <dbReference type="EMBL" id="MBD3364411.1"/>
    </source>
</evidence>
<feature type="transmembrane region" description="Helical" evidence="13">
    <location>
        <begin position="490"/>
        <end position="511"/>
    </location>
</feature>
<keyword evidence="10 13" id="KW-0143">Chaperone</keyword>
<dbReference type="InterPro" id="IPR038221">
    <property type="entry name" value="YidC_periplasmic_sf"/>
</dbReference>
<dbReference type="AlphaFoldDB" id="A0A9D5K8P6"/>
<dbReference type="InterPro" id="IPR001708">
    <property type="entry name" value="YidC/ALB3/OXA1/COX18"/>
</dbReference>
<dbReference type="Pfam" id="PF02096">
    <property type="entry name" value="60KD_IMP"/>
    <property type="match status" value="1"/>
</dbReference>
<evidence type="ECO:0000259" key="16">
    <source>
        <dbReference type="Pfam" id="PF14849"/>
    </source>
</evidence>
<feature type="transmembrane region" description="Helical" evidence="13">
    <location>
        <begin position="558"/>
        <end position="575"/>
    </location>
</feature>
<organism evidence="17 18">
    <name type="scientific">candidate division WOR-3 bacterium</name>
    <dbReference type="NCBI Taxonomy" id="2052148"/>
    <lineage>
        <taxon>Bacteria</taxon>
        <taxon>Bacteria division WOR-3</taxon>
    </lineage>
</organism>
<feature type="region of interest" description="Disordered" evidence="14">
    <location>
        <begin position="633"/>
        <end position="652"/>
    </location>
</feature>
<comment type="subcellular location">
    <subcellularLocation>
        <location evidence="1">Cell inner membrane</location>
        <topology evidence="1">Multi-pass membrane protein</topology>
    </subcellularLocation>
    <subcellularLocation>
        <location evidence="13">Cell membrane</location>
        <topology evidence="13">Multi-pass membrane protein</topology>
    </subcellularLocation>
</comment>
<dbReference type="GO" id="GO:0032977">
    <property type="term" value="F:membrane insertase activity"/>
    <property type="evidence" value="ECO:0007669"/>
    <property type="project" value="InterPro"/>
</dbReference>
<comment type="similarity">
    <text evidence="2 13">Belongs to the OXA1/ALB3/YidC family. Type 1 subfamily.</text>
</comment>
<comment type="function">
    <text evidence="13">Required for the insertion and/or proper folding and/or complex formation of integral membrane proteins into the membrane. Involved in integration of membrane proteins that insert both dependently and independently of the Sec translocase complex, as well as at least some lipoproteins. Aids folding of multispanning membrane proteins.</text>
</comment>
<keyword evidence="4 13" id="KW-0813">Transport</keyword>
<evidence type="ECO:0000256" key="10">
    <source>
        <dbReference type="ARBA" id="ARBA00023186"/>
    </source>
</evidence>
<evidence type="ECO:0000256" key="1">
    <source>
        <dbReference type="ARBA" id="ARBA00004429"/>
    </source>
</evidence>
<dbReference type="Pfam" id="PF14849">
    <property type="entry name" value="YidC_periplas"/>
    <property type="match status" value="1"/>
</dbReference>
<dbReference type="NCBIfam" id="TIGR03592">
    <property type="entry name" value="yidC_oxa1_cterm"/>
    <property type="match status" value="1"/>
</dbReference>
<evidence type="ECO:0000256" key="3">
    <source>
        <dbReference type="ARBA" id="ARBA00015325"/>
    </source>
</evidence>
<dbReference type="InterPro" id="IPR047196">
    <property type="entry name" value="YidC_ALB_C"/>
</dbReference>
<dbReference type="InterPro" id="IPR019998">
    <property type="entry name" value="Membr_insert_YidC"/>
</dbReference>
<dbReference type="CDD" id="cd19961">
    <property type="entry name" value="EcYidC-like_peri"/>
    <property type="match status" value="1"/>
</dbReference>
<comment type="subunit">
    <text evidence="13">Interacts with the Sec translocase complex via SecD. Specifically interacts with transmembrane segments of nascent integral membrane proteins during membrane integration.</text>
</comment>
<evidence type="ECO:0000256" key="9">
    <source>
        <dbReference type="ARBA" id="ARBA00023136"/>
    </source>
</evidence>
<dbReference type="GO" id="GO:0005886">
    <property type="term" value="C:plasma membrane"/>
    <property type="evidence" value="ECO:0007669"/>
    <property type="project" value="UniProtKB-SubCell"/>
</dbReference>
<feature type="domain" description="Membrane insertase YidC/Oxa/ALB C-terminal" evidence="15">
    <location>
        <begin position="425"/>
        <end position="622"/>
    </location>
</feature>
<evidence type="ECO:0000256" key="13">
    <source>
        <dbReference type="HAMAP-Rule" id="MF_01810"/>
    </source>
</evidence>
<evidence type="ECO:0000256" key="8">
    <source>
        <dbReference type="ARBA" id="ARBA00022989"/>
    </source>
</evidence>
<dbReference type="EMBL" id="WJKJ01000138">
    <property type="protein sequence ID" value="MBD3364411.1"/>
    <property type="molecule type" value="Genomic_DNA"/>
</dbReference>
<evidence type="ECO:0000256" key="5">
    <source>
        <dbReference type="ARBA" id="ARBA00022475"/>
    </source>
</evidence>
<feature type="transmembrane region" description="Helical" evidence="13">
    <location>
        <begin position="6"/>
        <end position="26"/>
    </location>
</feature>
<dbReference type="GO" id="GO:0051205">
    <property type="term" value="P:protein insertion into membrane"/>
    <property type="evidence" value="ECO:0007669"/>
    <property type="project" value="TreeGrafter"/>
</dbReference>
<keyword evidence="7 13" id="KW-0653">Protein transport</keyword>
<dbReference type="PRINTS" id="PR01900">
    <property type="entry name" value="YIDCPROTEIN"/>
</dbReference>
<keyword evidence="9 13" id="KW-0472">Membrane</keyword>
<sequence>MEQRSGMSTIIVVILLAAVMILFFVFGGKNCAAGSGGGFGCGGPAGPPPVKDTGSTKTVSKPIMLTNEKIKVRLIPSYPWFRIDQVELIELKEEKELEKLEEWEDSTKFNMRIAADTTGTVPVRLLDPTLYIVEKDKPVKEKVKAGGGFGCGQKDSLVTNTHDTLTWDEGMDAPSTARLEEKGFNYTKSAGFEVYIPKDGRIKADTFWTESRGAENLVMVWEDSLGSQNRVSLKLEGYEVKVRREDNLGPGGLTFNCKDGLARTEPHDRGETSLYRLYYGYEEAGVIKVDGIKSNYERKRQRYLDKRDKGKDPKNPIESGPYAWIGLRNKYFAAIIIPDNPVSEGVELDTSIQVRSDQRIGLTLAVPQENSYSIYFGPQDYFKLGKIHKELRLRRIVEMGAGWYRWLSEGILLLFNLLNKIIGNYGVVIIVFALLVKVVFLPLSRIQHRSTQKMQILQPKLKELQERYKDDPKRLNEETMRLYRNHKASPFGGCLPLLIQLPVFFGLYGVLRNTIALRGAEFVKLFTVNVSKAFDFAFIHIPAGTLVWLADLSIHDPFYILPVLMGVASVIQSLRSNIDPRQRTMTLIMPIFITVIFLNFPSGLQLYWLFFNILSIIEYTVFRRGVSGGTQWQKTQTKEIPSGKSSSRFSRR</sequence>
<comment type="caution">
    <text evidence="17">The sequence shown here is derived from an EMBL/GenBank/DDBJ whole genome shotgun (WGS) entry which is preliminary data.</text>
</comment>
<dbReference type="GO" id="GO:0015031">
    <property type="term" value="P:protein transport"/>
    <property type="evidence" value="ECO:0007669"/>
    <property type="project" value="UniProtKB-KW"/>
</dbReference>
<evidence type="ECO:0000256" key="4">
    <source>
        <dbReference type="ARBA" id="ARBA00022448"/>
    </source>
</evidence>
<accession>A0A9D5K8P6</accession>
<protein>
    <recommendedName>
        <fullName evidence="3 13">Membrane protein insertase YidC</fullName>
    </recommendedName>
    <alternativeName>
        <fullName evidence="12 13">Foldase YidC</fullName>
    </alternativeName>
    <alternativeName>
        <fullName evidence="13">Membrane protein YidC</fullName>
    </alternativeName>
    <alternativeName>
        <fullName evidence="11 13">membrane integrase YidC</fullName>
    </alternativeName>
</protein>
<evidence type="ECO:0000256" key="2">
    <source>
        <dbReference type="ARBA" id="ARBA00010527"/>
    </source>
</evidence>
<dbReference type="PANTHER" id="PTHR12428:SF65">
    <property type="entry name" value="CYTOCHROME C OXIDASE ASSEMBLY PROTEIN COX18, MITOCHONDRIAL"/>
    <property type="match status" value="1"/>
</dbReference>
<keyword evidence="5 13" id="KW-1003">Cell membrane</keyword>
<evidence type="ECO:0000256" key="12">
    <source>
        <dbReference type="ARBA" id="ARBA00033342"/>
    </source>
</evidence>
<reference evidence="17" key="1">
    <citation type="submission" date="2019-11" db="EMBL/GenBank/DDBJ databases">
        <title>Microbial mats filling the niche in hypersaline microbial mats.</title>
        <authorList>
            <person name="Wong H.L."/>
            <person name="Macleod F.I."/>
            <person name="White R.A. III"/>
            <person name="Burns B.P."/>
        </authorList>
    </citation>
    <scope>NUCLEOTIDE SEQUENCE</scope>
    <source>
        <strain evidence="17">Bin_327</strain>
    </source>
</reference>
<evidence type="ECO:0000256" key="14">
    <source>
        <dbReference type="SAM" id="MobiDB-lite"/>
    </source>
</evidence>
<evidence type="ECO:0000313" key="18">
    <source>
        <dbReference type="Proteomes" id="UP000630660"/>
    </source>
</evidence>
<evidence type="ECO:0000256" key="7">
    <source>
        <dbReference type="ARBA" id="ARBA00022927"/>
    </source>
</evidence>